<protein>
    <recommendedName>
        <fullName evidence="3">DUF4283 domain-containing protein</fullName>
    </recommendedName>
</protein>
<dbReference type="EMBL" id="QGNW01000004">
    <property type="protein sequence ID" value="RVX21823.1"/>
    <property type="molecule type" value="Genomic_DNA"/>
</dbReference>
<evidence type="ECO:0000313" key="2">
    <source>
        <dbReference type="Proteomes" id="UP000288805"/>
    </source>
</evidence>
<dbReference type="PANTHER" id="PTHR33710:SF64">
    <property type="entry name" value="ENDONUCLEASE_EXONUCLEASE_PHOSPHATASE DOMAIN-CONTAINING PROTEIN"/>
    <property type="match status" value="1"/>
</dbReference>
<evidence type="ECO:0008006" key="3">
    <source>
        <dbReference type="Google" id="ProtNLM"/>
    </source>
</evidence>
<organism evidence="1 2">
    <name type="scientific">Vitis vinifera</name>
    <name type="common">Grape</name>
    <dbReference type="NCBI Taxonomy" id="29760"/>
    <lineage>
        <taxon>Eukaryota</taxon>
        <taxon>Viridiplantae</taxon>
        <taxon>Streptophyta</taxon>
        <taxon>Embryophyta</taxon>
        <taxon>Tracheophyta</taxon>
        <taxon>Spermatophyta</taxon>
        <taxon>Magnoliopsida</taxon>
        <taxon>eudicotyledons</taxon>
        <taxon>Gunneridae</taxon>
        <taxon>Pentapetalae</taxon>
        <taxon>rosids</taxon>
        <taxon>Vitales</taxon>
        <taxon>Vitaceae</taxon>
        <taxon>Viteae</taxon>
        <taxon>Vitis</taxon>
    </lineage>
</organism>
<dbReference type="SUPFAM" id="SSF56219">
    <property type="entry name" value="DNase I-like"/>
    <property type="match status" value="1"/>
</dbReference>
<dbReference type="InterPro" id="IPR036691">
    <property type="entry name" value="Endo/exonu/phosph_ase_sf"/>
</dbReference>
<dbReference type="AlphaFoldDB" id="A0A438KKV0"/>
<gene>
    <name evidence="1" type="ORF">CK203_001667</name>
</gene>
<dbReference type="PANTHER" id="PTHR33710">
    <property type="entry name" value="BNAC02G09200D PROTEIN"/>
    <property type="match status" value="1"/>
</dbReference>
<evidence type="ECO:0000313" key="1">
    <source>
        <dbReference type="EMBL" id="RVX21823.1"/>
    </source>
</evidence>
<reference evidence="1 2" key="1">
    <citation type="journal article" date="2018" name="PLoS Genet.">
        <title>Population sequencing reveals clonal diversity and ancestral inbreeding in the grapevine cultivar Chardonnay.</title>
        <authorList>
            <person name="Roach M.J."/>
            <person name="Johnson D.L."/>
            <person name="Bohlmann J."/>
            <person name="van Vuuren H.J."/>
            <person name="Jones S.J."/>
            <person name="Pretorius I.S."/>
            <person name="Schmidt S.A."/>
            <person name="Borneman A.R."/>
        </authorList>
    </citation>
    <scope>NUCLEOTIDE SEQUENCE [LARGE SCALE GENOMIC DNA]</scope>
    <source>
        <strain evidence="2">cv. Chardonnay</strain>
        <tissue evidence="1">Leaf</tissue>
    </source>
</reference>
<sequence>MSEDSRGGKSWFAMEFKSFELQVEVIGGKLKECTWERCRGTTSWIRFGEVSLSRLLDSVEACCRDNGNRRWVLDWEKGGGNIGWSVVSGLKKFNGSSWGERFVVKDICENGKTETKRIGDSVWLELEERELLGRKDQLDRCSVGWWGADSVHVPDLNLLKGFWLEGKEDSRRMFCILQDGIRRWGVSDKALALRRLSGWGYSFLHEVTMGEDFSEVGRQGASQFVGDSGRIRLFFCLVMVGNPSLFCPGGVGPSKGGLGFDGPVKASTLPIVDFKAKAQDESQIEVDGGRRSTSSIFEGDPLLAVAPLSPSEVARAEFINEALMERPPGTTLFLAGGLVAVEDESSLDPLSIVLVDEVSGSRKANDSNKMKVIKALIRDQKVNLVCLQETKIQEISIGVVCSLGVGRNCENGFVWESTGVYGPISKKYRESFWKELGLSVDCGMTPGALEGILMCQEGPFTWNGGLNRQTMSRLDRFLVSEDWESRFSGVVQSTLPRPVSDYYPILLDGEGGSSSCILATKLKALKGILKTWNKEVFGKVEVNKRLALQQINFWDTQERSRALSMEEREARKEVKD</sequence>
<comment type="caution">
    <text evidence="1">The sequence shown here is derived from an EMBL/GenBank/DDBJ whole genome shotgun (WGS) entry which is preliminary data.</text>
</comment>
<name>A0A438KKV0_VITVI</name>
<dbReference type="Proteomes" id="UP000288805">
    <property type="component" value="Unassembled WGS sequence"/>
</dbReference>
<proteinExistence type="predicted"/>
<accession>A0A438KKV0</accession>